<gene>
    <name evidence="1" type="ORF">HanXRQr2_Chr10g0458281</name>
</gene>
<accession>A0A9K3I179</accession>
<dbReference type="AlphaFoldDB" id="A0A9K3I179"/>
<dbReference type="Gramene" id="mRNA:HanXRQr2_Chr10g0458281">
    <property type="protein sequence ID" value="mRNA:HanXRQr2_Chr10g0458281"/>
    <property type="gene ID" value="HanXRQr2_Chr10g0458281"/>
</dbReference>
<proteinExistence type="predicted"/>
<keyword evidence="2" id="KW-1185">Reference proteome</keyword>
<dbReference type="Proteomes" id="UP000215914">
    <property type="component" value="Unassembled WGS sequence"/>
</dbReference>
<reference evidence="1" key="1">
    <citation type="journal article" date="2017" name="Nature">
        <title>The sunflower genome provides insights into oil metabolism, flowering and Asterid evolution.</title>
        <authorList>
            <person name="Badouin H."/>
            <person name="Gouzy J."/>
            <person name="Grassa C.J."/>
            <person name="Murat F."/>
            <person name="Staton S.E."/>
            <person name="Cottret L."/>
            <person name="Lelandais-Briere C."/>
            <person name="Owens G.L."/>
            <person name="Carrere S."/>
            <person name="Mayjonade B."/>
            <person name="Legrand L."/>
            <person name="Gill N."/>
            <person name="Kane N.C."/>
            <person name="Bowers J.E."/>
            <person name="Hubner S."/>
            <person name="Bellec A."/>
            <person name="Berard A."/>
            <person name="Berges H."/>
            <person name="Blanchet N."/>
            <person name="Boniface M.C."/>
            <person name="Brunel D."/>
            <person name="Catrice O."/>
            <person name="Chaidir N."/>
            <person name="Claudel C."/>
            <person name="Donnadieu C."/>
            <person name="Faraut T."/>
            <person name="Fievet G."/>
            <person name="Helmstetter N."/>
            <person name="King M."/>
            <person name="Knapp S.J."/>
            <person name="Lai Z."/>
            <person name="Le Paslier M.C."/>
            <person name="Lippi Y."/>
            <person name="Lorenzon L."/>
            <person name="Mandel J.R."/>
            <person name="Marage G."/>
            <person name="Marchand G."/>
            <person name="Marquand E."/>
            <person name="Bret-Mestries E."/>
            <person name="Morien E."/>
            <person name="Nambeesan S."/>
            <person name="Nguyen T."/>
            <person name="Pegot-Espagnet P."/>
            <person name="Pouilly N."/>
            <person name="Raftis F."/>
            <person name="Sallet E."/>
            <person name="Schiex T."/>
            <person name="Thomas J."/>
            <person name="Vandecasteele C."/>
            <person name="Vares D."/>
            <person name="Vear F."/>
            <person name="Vautrin S."/>
            <person name="Crespi M."/>
            <person name="Mangin B."/>
            <person name="Burke J.M."/>
            <person name="Salse J."/>
            <person name="Munos S."/>
            <person name="Vincourt P."/>
            <person name="Rieseberg L.H."/>
            <person name="Langlade N.B."/>
        </authorList>
    </citation>
    <scope>NUCLEOTIDE SEQUENCE</scope>
    <source>
        <tissue evidence="1">Leaves</tissue>
    </source>
</reference>
<evidence type="ECO:0000313" key="1">
    <source>
        <dbReference type="EMBL" id="KAF5787921.1"/>
    </source>
</evidence>
<name>A0A9K3I179_HELAN</name>
<evidence type="ECO:0000313" key="2">
    <source>
        <dbReference type="Proteomes" id="UP000215914"/>
    </source>
</evidence>
<dbReference type="EMBL" id="MNCJ02000325">
    <property type="protein sequence ID" value="KAF5787921.1"/>
    <property type="molecule type" value="Genomic_DNA"/>
</dbReference>
<sequence>MQNTQRSQTIFGYLTITKAGGPLARDIHGCGDGHIAPLSLLYTEQNVIKTNGKGKYMKCNLKQNELTGSSSEPSPCPESVSVGKFVSGRRIVWF</sequence>
<protein>
    <submittedName>
        <fullName evidence="1">Uncharacterized protein</fullName>
    </submittedName>
</protein>
<comment type="caution">
    <text evidence="1">The sequence shown here is derived from an EMBL/GenBank/DDBJ whole genome shotgun (WGS) entry which is preliminary data.</text>
</comment>
<reference evidence="1" key="2">
    <citation type="submission" date="2020-06" db="EMBL/GenBank/DDBJ databases">
        <title>Helianthus annuus Genome sequencing and assembly Release 2.</title>
        <authorList>
            <person name="Gouzy J."/>
            <person name="Langlade N."/>
            <person name="Munos S."/>
        </authorList>
    </citation>
    <scope>NUCLEOTIDE SEQUENCE</scope>
    <source>
        <tissue evidence="1">Leaves</tissue>
    </source>
</reference>
<organism evidence="1 2">
    <name type="scientific">Helianthus annuus</name>
    <name type="common">Common sunflower</name>
    <dbReference type="NCBI Taxonomy" id="4232"/>
    <lineage>
        <taxon>Eukaryota</taxon>
        <taxon>Viridiplantae</taxon>
        <taxon>Streptophyta</taxon>
        <taxon>Embryophyta</taxon>
        <taxon>Tracheophyta</taxon>
        <taxon>Spermatophyta</taxon>
        <taxon>Magnoliopsida</taxon>
        <taxon>eudicotyledons</taxon>
        <taxon>Gunneridae</taxon>
        <taxon>Pentapetalae</taxon>
        <taxon>asterids</taxon>
        <taxon>campanulids</taxon>
        <taxon>Asterales</taxon>
        <taxon>Asteraceae</taxon>
        <taxon>Asteroideae</taxon>
        <taxon>Heliantheae alliance</taxon>
        <taxon>Heliantheae</taxon>
        <taxon>Helianthus</taxon>
    </lineage>
</organism>